<comment type="caution">
    <text evidence="1">The sequence shown here is derived from an EMBL/GenBank/DDBJ whole genome shotgun (WGS) entry which is preliminary data.</text>
</comment>
<gene>
    <name evidence="1" type="ORF">GGQ79_001139</name>
</gene>
<evidence type="ECO:0000313" key="2">
    <source>
        <dbReference type="Proteomes" id="UP000553980"/>
    </source>
</evidence>
<dbReference type="AlphaFoldDB" id="A0AB34YP25"/>
<evidence type="ECO:0000313" key="1">
    <source>
        <dbReference type="EMBL" id="MBB4092654.1"/>
    </source>
</evidence>
<dbReference type="RefSeq" id="WP_158295695.1">
    <property type="nucleotide sequence ID" value="NZ_JACIEX010000002.1"/>
</dbReference>
<dbReference type="EMBL" id="JACIEX010000002">
    <property type="protein sequence ID" value="MBB4092654.1"/>
    <property type="molecule type" value="Genomic_DNA"/>
</dbReference>
<proteinExistence type="predicted"/>
<sequence length="57" mass="6360">MNKPSDVDIRNAIDYALRRCPIEDTTEGDEGDFVMEITDPATVTPFVMCLLEELGVI</sequence>
<reference evidence="1 2" key="1">
    <citation type="submission" date="2020-08" db="EMBL/GenBank/DDBJ databases">
        <title>Genomic Encyclopedia of Type Strains, Phase IV (KMG-IV): sequencing the most valuable type-strain genomes for metagenomic binning, comparative biology and taxonomic classification.</title>
        <authorList>
            <person name="Goeker M."/>
        </authorList>
    </citation>
    <scope>NUCLEOTIDE SEQUENCE [LARGE SCALE GENOMIC DNA]</scope>
    <source>
        <strain evidence="1 2">DSM 23868</strain>
    </source>
</reference>
<dbReference type="Proteomes" id="UP000553980">
    <property type="component" value="Unassembled WGS sequence"/>
</dbReference>
<keyword evidence="2" id="KW-1185">Reference proteome</keyword>
<name>A0AB34YP25_9HYPH</name>
<organism evidence="1 2">
    <name type="scientific">Brucella pecoris</name>
    <dbReference type="NCBI Taxonomy" id="867683"/>
    <lineage>
        <taxon>Bacteria</taxon>
        <taxon>Pseudomonadati</taxon>
        <taxon>Pseudomonadota</taxon>
        <taxon>Alphaproteobacteria</taxon>
        <taxon>Hyphomicrobiales</taxon>
        <taxon>Brucellaceae</taxon>
        <taxon>Brucella/Ochrobactrum group</taxon>
        <taxon>Brucella</taxon>
    </lineage>
</organism>
<accession>A0AB34YP25</accession>
<protein>
    <submittedName>
        <fullName evidence="1">Uncharacterized protein</fullName>
    </submittedName>
</protein>